<dbReference type="InterPro" id="IPR052159">
    <property type="entry name" value="Competence_DNA_uptake"/>
</dbReference>
<dbReference type="RefSeq" id="WP_158738816.1">
    <property type="nucleotide sequence ID" value="NZ_JAFBEP010000015.1"/>
</dbReference>
<feature type="transmembrane region" description="Helical" evidence="1">
    <location>
        <begin position="7"/>
        <end position="25"/>
    </location>
</feature>
<keyword evidence="1" id="KW-0812">Transmembrane</keyword>
<evidence type="ECO:0000256" key="1">
    <source>
        <dbReference type="SAM" id="Phobius"/>
    </source>
</evidence>
<dbReference type="AlphaFoldDB" id="A0A7C8LEL4"/>
<dbReference type="OrthoDB" id="2696637at2"/>
<reference evidence="2 3" key="1">
    <citation type="submission" date="2019-12" db="EMBL/GenBank/DDBJ databases">
        <title>Defluviitalea raffinosedens, isolated from a biogas fermenter, genome sequencing and characterization.</title>
        <authorList>
            <person name="Rettenmaier R."/>
            <person name="Schneider M."/>
            <person name="Neuhaus K."/>
            <person name="Liebl W."/>
            <person name="Zverlov V."/>
        </authorList>
    </citation>
    <scope>NUCLEOTIDE SEQUENCE [LARGE SCALE GENOMIC DNA]</scope>
    <source>
        <strain evidence="2 3">249c-K6</strain>
    </source>
</reference>
<dbReference type="SUPFAM" id="SSF56281">
    <property type="entry name" value="Metallo-hydrolase/oxidoreductase"/>
    <property type="match status" value="1"/>
</dbReference>
<evidence type="ECO:0000313" key="2">
    <source>
        <dbReference type="EMBL" id="KAE9636897.1"/>
    </source>
</evidence>
<keyword evidence="1" id="KW-0472">Membrane</keyword>
<keyword evidence="1" id="KW-1133">Transmembrane helix</keyword>
<gene>
    <name evidence="2" type="ORF">GND95_00250</name>
</gene>
<dbReference type="PANTHER" id="PTHR30619">
    <property type="entry name" value="DNA INTERNALIZATION/COMPETENCE PROTEIN COMEC/REC2"/>
    <property type="match status" value="1"/>
</dbReference>
<accession>A0A7C8LEL4</accession>
<dbReference type="Gene3D" id="3.60.15.10">
    <property type="entry name" value="Ribonuclease Z/Hydroxyacylglutathione hydrolase-like"/>
    <property type="match status" value="1"/>
</dbReference>
<proteinExistence type="predicted"/>
<dbReference type="Proteomes" id="UP000483018">
    <property type="component" value="Unassembled WGS sequence"/>
</dbReference>
<dbReference type="PANTHER" id="PTHR30619:SF1">
    <property type="entry name" value="RECOMBINATION PROTEIN 2"/>
    <property type="match status" value="1"/>
</dbReference>
<sequence>MKNRRRFILLVFIFFIIYVYINNILKSKYYTEIHFLKLPTGDCTLIKSLDRNIIIGKAGKKDSKHIRHYLINQKVDHISELIITYPDKDNVIGFFPVLHDLSIDKLYFPQTEDLDVDTKEFLKIAKDKNISIYPINGKEKWEINHWTLLFLRPLINSSIPESERKAIIKFNFPQNSVLWLPDLNEVDKKDILLDSKALKADILKVSGHNREIFLAKDFLDVVQPKTIIFGDSGKINENELRRIYEWNVDTEVLSVEKEGDIMFYGKGNKYNITTKRKMNIRIQ</sequence>
<dbReference type="InterPro" id="IPR036866">
    <property type="entry name" value="RibonucZ/Hydroxyglut_hydro"/>
</dbReference>
<keyword evidence="3" id="KW-1185">Reference proteome</keyword>
<protein>
    <recommendedName>
        <fullName evidence="4">MBL fold metallo-hydrolase</fullName>
    </recommendedName>
</protein>
<dbReference type="EMBL" id="WSLF01000001">
    <property type="protein sequence ID" value="KAE9636897.1"/>
    <property type="molecule type" value="Genomic_DNA"/>
</dbReference>
<evidence type="ECO:0000313" key="3">
    <source>
        <dbReference type="Proteomes" id="UP000483018"/>
    </source>
</evidence>
<organism evidence="2 3">
    <name type="scientific">Defluviitalea raffinosedens</name>
    <dbReference type="NCBI Taxonomy" id="1450156"/>
    <lineage>
        <taxon>Bacteria</taxon>
        <taxon>Bacillati</taxon>
        <taxon>Bacillota</taxon>
        <taxon>Clostridia</taxon>
        <taxon>Lachnospirales</taxon>
        <taxon>Defluviitaleaceae</taxon>
        <taxon>Defluviitalea</taxon>
    </lineage>
</organism>
<evidence type="ECO:0008006" key="4">
    <source>
        <dbReference type="Google" id="ProtNLM"/>
    </source>
</evidence>
<comment type="caution">
    <text evidence="2">The sequence shown here is derived from an EMBL/GenBank/DDBJ whole genome shotgun (WGS) entry which is preliminary data.</text>
</comment>
<name>A0A7C8LEL4_9FIRM</name>